<accession>A0A972NN74</accession>
<dbReference type="InterPro" id="IPR036390">
    <property type="entry name" value="WH_DNA-bd_sf"/>
</dbReference>
<gene>
    <name evidence="5" type="ORF">GNZ13_19185</name>
</gene>
<protein>
    <submittedName>
        <fullName evidence="5">MarR family transcriptional regulator</fullName>
    </submittedName>
</protein>
<dbReference type="PANTHER" id="PTHR33164">
    <property type="entry name" value="TRANSCRIPTIONAL REGULATOR, MARR FAMILY"/>
    <property type="match status" value="1"/>
</dbReference>
<sequence>MATPNTTSRTDFDNAEIGSDFLYLVSRANAVLANSISRRAMQALNVTATQGRLLYLVDRYGLSHAGEIARECNVDPTAITRLIDRLVRNGFLTRARCLLDRRMIRLVLTPQGQAVAEQMPAIITDVYNEVLADFSPDEHALFKAMLRRLLAS</sequence>
<dbReference type="Proteomes" id="UP000655523">
    <property type="component" value="Unassembled WGS sequence"/>
</dbReference>
<dbReference type="GO" id="GO:0003700">
    <property type="term" value="F:DNA-binding transcription factor activity"/>
    <property type="evidence" value="ECO:0007669"/>
    <property type="project" value="InterPro"/>
</dbReference>
<organism evidence="5 6">
    <name type="scientific">Paraburkholderia elongata</name>
    <dbReference type="NCBI Taxonomy" id="2675747"/>
    <lineage>
        <taxon>Bacteria</taxon>
        <taxon>Pseudomonadati</taxon>
        <taxon>Pseudomonadota</taxon>
        <taxon>Betaproteobacteria</taxon>
        <taxon>Burkholderiales</taxon>
        <taxon>Burkholderiaceae</taxon>
        <taxon>Paraburkholderia</taxon>
    </lineage>
</organism>
<dbReference type="PANTHER" id="PTHR33164:SF43">
    <property type="entry name" value="HTH-TYPE TRANSCRIPTIONAL REPRESSOR YETL"/>
    <property type="match status" value="1"/>
</dbReference>
<evidence type="ECO:0000313" key="6">
    <source>
        <dbReference type="Proteomes" id="UP000655523"/>
    </source>
</evidence>
<feature type="domain" description="HTH marR-type" evidence="4">
    <location>
        <begin position="18"/>
        <end position="151"/>
    </location>
</feature>
<proteinExistence type="predicted"/>
<name>A0A972NN74_9BURK</name>
<keyword evidence="3" id="KW-0804">Transcription</keyword>
<keyword evidence="6" id="KW-1185">Reference proteome</keyword>
<evidence type="ECO:0000256" key="2">
    <source>
        <dbReference type="ARBA" id="ARBA00023125"/>
    </source>
</evidence>
<keyword evidence="1" id="KW-0805">Transcription regulation</keyword>
<dbReference type="Gene3D" id="1.10.10.10">
    <property type="entry name" value="Winged helix-like DNA-binding domain superfamily/Winged helix DNA-binding domain"/>
    <property type="match status" value="1"/>
</dbReference>
<dbReference type="SMART" id="SM00347">
    <property type="entry name" value="HTH_MARR"/>
    <property type="match status" value="1"/>
</dbReference>
<dbReference type="Pfam" id="PF01047">
    <property type="entry name" value="MarR"/>
    <property type="match status" value="1"/>
</dbReference>
<dbReference type="InterPro" id="IPR039422">
    <property type="entry name" value="MarR/SlyA-like"/>
</dbReference>
<dbReference type="RefSeq" id="WP_172167194.1">
    <property type="nucleotide sequence ID" value="NZ_WOEZ01000098.1"/>
</dbReference>
<dbReference type="GO" id="GO:0003677">
    <property type="term" value="F:DNA binding"/>
    <property type="evidence" value="ECO:0007669"/>
    <property type="project" value="UniProtKB-KW"/>
</dbReference>
<comment type="caution">
    <text evidence="5">The sequence shown here is derived from an EMBL/GenBank/DDBJ whole genome shotgun (WGS) entry which is preliminary data.</text>
</comment>
<dbReference type="PROSITE" id="PS01117">
    <property type="entry name" value="HTH_MARR_1"/>
    <property type="match status" value="1"/>
</dbReference>
<keyword evidence="2" id="KW-0238">DNA-binding</keyword>
<reference evidence="5 6" key="1">
    <citation type="submission" date="2019-11" db="EMBL/GenBank/DDBJ databases">
        <title>Metabolism of dissolved organic matter in forest soils.</title>
        <authorList>
            <person name="Cyle K.T."/>
            <person name="Wilhelm R.C."/>
            <person name="Martinez C.E."/>
        </authorList>
    </citation>
    <scope>NUCLEOTIDE SEQUENCE [LARGE SCALE GENOMIC DNA]</scope>
    <source>
        <strain evidence="5 6">5N</strain>
    </source>
</reference>
<dbReference type="AlphaFoldDB" id="A0A972NN74"/>
<dbReference type="EMBL" id="WOEZ01000098">
    <property type="protein sequence ID" value="NPT56651.1"/>
    <property type="molecule type" value="Genomic_DNA"/>
</dbReference>
<dbReference type="SUPFAM" id="SSF46785">
    <property type="entry name" value="Winged helix' DNA-binding domain"/>
    <property type="match status" value="1"/>
</dbReference>
<evidence type="ECO:0000313" key="5">
    <source>
        <dbReference type="EMBL" id="NPT56651.1"/>
    </source>
</evidence>
<evidence type="ECO:0000256" key="3">
    <source>
        <dbReference type="ARBA" id="ARBA00023163"/>
    </source>
</evidence>
<dbReference type="InterPro" id="IPR023187">
    <property type="entry name" value="Tscrpt_reg_MarR-type_CS"/>
</dbReference>
<dbReference type="PROSITE" id="PS50995">
    <property type="entry name" value="HTH_MARR_2"/>
    <property type="match status" value="1"/>
</dbReference>
<dbReference type="InterPro" id="IPR036388">
    <property type="entry name" value="WH-like_DNA-bd_sf"/>
</dbReference>
<dbReference type="GO" id="GO:0006950">
    <property type="term" value="P:response to stress"/>
    <property type="evidence" value="ECO:0007669"/>
    <property type="project" value="TreeGrafter"/>
</dbReference>
<dbReference type="PRINTS" id="PR00598">
    <property type="entry name" value="HTHMARR"/>
</dbReference>
<dbReference type="InterPro" id="IPR000835">
    <property type="entry name" value="HTH_MarR-typ"/>
</dbReference>
<evidence type="ECO:0000256" key="1">
    <source>
        <dbReference type="ARBA" id="ARBA00023015"/>
    </source>
</evidence>
<evidence type="ECO:0000259" key="4">
    <source>
        <dbReference type="PROSITE" id="PS50995"/>
    </source>
</evidence>